<dbReference type="FunFam" id="3.30.70.270:FF:000001">
    <property type="entry name" value="Diguanylate cyclase domain protein"/>
    <property type="match status" value="1"/>
</dbReference>
<dbReference type="Gene3D" id="3.30.70.270">
    <property type="match status" value="1"/>
</dbReference>
<evidence type="ECO:0000259" key="5">
    <source>
        <dbReference type="PROSITE" id="PS50887"/>
    </source>
</evidence>
<dbReference type="GO" id="GO:0052621">
    <property type="term" value="F:diguanylate cyclase activity"/>
    <property type="evidence" value="ECO:0007669"/>
    <property type="project" value="UniProtKB-EC"/>
</dbReference>
<evidence type="ECO:0000256" key="3">
    <source>
        <dbReference type="SAM" id="Phobius"/>
    </source>
</evidence>
<dbReference type="InterPro" id="IPR043128">
    <property type="entry name" value="Rev_trsase/Diguanyl_cyclase"/>
</dbReference>
<accession>A0A557RT99</accession>
<dbReference type="EC" id="2.7.7.65" evidence="1"/>
<keyword evidence="3" id="KW-0812">Transmembrane</keyword>
<dbReference type="Gene3D" id="6.10.340.10">
    <property type="match status" value="1"/>
</dbReference>
<dbReference type="GO" id="GO:0005886">
    <property type="term" value="C:plasma membrane"/>
    <property type="evidence" value="ECO:0007669"/>
    <property type="project" value="TreeGrafter"/>
</dbReference>
<dbReference type="SMART" id="SM00267">
    <property type="entry name" value="GGDEF"/>
    <property type="match status" value="1"/>
</dbReference>
<protein>
    <recommendedName>
        <fullName evidence="1">diguanylate cyclase</fullName>
        <ecNumber evidence="1">2.7.7.65</ecNumber>
    </recommendedName>
</protein>
<dbReference type="PROSITE" id="PS50885">
    <property type="entry name" value="HAMP"/>
    <property type="match status" value="1"/>
</dbReference>
<evidence type="ECO:0000259" key="4">
    <source>
        <dbReference type="PROSITE" id="PS50885"/>
    </source>
</evidence>
<dbReference type="InterPro" id="IPR029787">
    <property type="entry name" value="Nucleotide_cyclase"/>
</dbReference>
<dbReference type="InterPro" id="IPR000160">
    <property type="entry name" value="GGDEF_dom"/>
</dbReference>
<comment type="catalytic activity">
    <reaction evidence="2">
        <text>2 GTP = 3',3'-c-di-GMP + 2 diphosphate</text>
        <dbReference type="Rhea" id="RHEA:24898"/>
        <dbReference type="ChEBI" id="CHEBI:33019"/>
        <dbReference type="ChEBI" id="CHEBI:37565"/>
        <dbReference type="ChEBI" id="CHEBI:58805"/>
        <dbReference type="EC" id="2.7.7.65"/>
    </reaction>
</comment>
<dbReference type="GO" id="GO:0043709">
    <property type="term" value="P:cell adhesion involved in single-species biofilm formation"/>
    <property type="evidence" value="ECO:0007669"/>
    <property type="project" value="TreeGrafter"/>
</dbReference>
<keyword evidence="3" id="KW-0472">Membrane</keyword>
<dbReference type="Pfam" id="PF00990">
    <property type="entry name" value="GGDEF"/>
    <property type="match status" value="1"/>
</dbReference>
<feature type="domain" description="GGDEF" evidence="5">
    <location>
        <begin position="311"/>
        <end position="448"/>
    </location>
</feature>
<proteinExistence type="predicted"/>
<evidence type="ECO:0000256" key="1">
    <source>
        <dbReference type="ARBA" id="ARBA00012528"/>
    </source>
</evidence>
<dbReference type="PANTHER" id="PTHR45138">
    <property type="entry name" value="REGULATORY COMPONENTS OF SENSORY TRANSDUCTION SYSTEM"/>
    <property type="match status" value="1"/>
</dbReference>
<dbReference type="GO" id="GO:0007165">
    <property type="term" value="P:signal transduction"/>
    <property type="evidence" value="ECO:0007669"/>
    <property type="project" value="InterPro"/>
</dbReference>
<dbReference type="GO" id="GO:1902201">
    <property type="term" value="P:negative regulation of bacterial-type flagellum-dependent cell motility"/>
    <property type="evidence" value="ECO:0007669"/>
    <property type="project" value="TreeGrafter"/>
</dbReference>
<evidence type="ECO:0000313" key="6">
    <source>
        <dbReference type="EMBL" id="TVO74664.1"/>
    </source>
</evidence>
<evidence type="ECO:0000256" key="2">
    <source>
        <dbReference type="ARBA" id="ARBA00034247"/>
    </source>
</evidence>
<dbReference type="SUPFAM" id="SSF55073">
    <property type="entry name" value="Nucleotide cyclase"/>
    <property type="match status" value="1"/>
</dbReference>
<sequence>MNTGVTPPRSGAPGARSRIGVRLLLVTVMAGLVFSVLSTVVRGALAYMDERDALVDELAQVEDIIQPALAKAIWELDRASVKVHLDSAARLPALGQIVVTIVMADAEPEVHARRRPGWSPDASLPVLRRSLVYSPYADSREVVGELTVFANGGELKRRLYRELRIIFATQLIQSLLLAGFVMWMFNRSVTRHVRDVAAHLDALSPETLSRKLVLRDKMNQNDELDQLAGGVNELQHRLGGHLAQQAQYEGELSRHRDNLAELVGERTRELEAANLKLDQLSRSDALTGVSNRRHFDECKEVEYRRAQRTHQPLSLVICDIDYFKHFNDTYGHMAGDDCLRRVAGALAECCRRAGDVVARVGGEEFVILLPGQDMAEAQQCAERLRAAVQALGIAHTASEVAPSVTISVGVAGLDLPKMESVDAFYHCADQALYRAKAGGRNRVVCWEGEA</sequence>
<feature type="transmembrane region" description="Helical" evidence="3">
    <location>
        <begin position="20"/>
        <end position="41"/>
    </location>
</feature>
<dbReference type="InterPro" id="IPR003660">
    <property type="entry name" value="HAMP_dom"/>
</dbReference>
<dbReference type="EMBL" id="VMNI01000015">
    <property type="protein sequence ID" value="TVO74664.1"/>
    <property type="molecule type" value="Genomic_DNA"/>
</dbReference>
<dbReference type="CDD" id="cd01949">
    <property type="entry name" value="GGDEF"/>
    <property type="match status" value="1"/>
</dbReference>
<organism evidence="6 7">
    <name type="scientific">Denitromonas halophila</name>
    <dbReference type="NCBI Taxonomy" id="1629404"/>
    <lineage>
        <taxon>Bacteria</taxon>
        <taxon>Pseudomonadati</taxon>
        <taxon>Pseudomonadota</taxon>
        <taxon>Betaproteobacteria</taxon>
        <taxon>Rhodocyclales</taxon>
        <taxon>Zoogloeaceae</taxon>
        <taxon>Denitromonas</taxon>
    </lineage>
</organism>
<dbReference type="AlphaFoldDB" id="A0A557RT99"/>
<dbReference type="NCBIfam" id="TIGR00254">
    <property type="entry name" value="GGDEF"/>
    <property type="match status" value="1"/>
</dbReference>
<dbReference type="SMART" id="SM00304">
    <property type="entry name" value="HAMP"/>
    <property type="match status" value="1"/>
</dbReference>
<evidence type="ECO:0000313" key="7">
    <source>
        <dbReference type="Proteomes" id="UP000318349"/>
    </source>
</evidence>
<feature type="domain" description="HAMP" evidence="4">
    <location>
        <begin position="187"/>
        <end position="243"/>
    </location>
</feature>
<gene>
    <name evidence="6" type="ORF">FHP89_15200</name>
</gene>
<dbReference type="PANTHER" id="PTHR45138:SF9">
    <property type="entry name" value="DIGUANYLATE CYCLASE DGCM-RELATED"/>
    <property type="match status" value="1"/>
</dbReference>
<dbReference type="InterPro" id="IPR050469">
    <property type="entry name" value="Diguanylate_Cyclase"/>
</dbReference>
<keyword evidence="3" id="KW-1133">Transmembrane helix</keyword>
<reference evidence="6 7" key="1">
    <citation type="submission" date="2019-07" db="EMBL/GenBank/DDBJ databases">
        <title>The pathways for chlorine oxyanion respiration interact through the shared metabolite chlorate.</title>
        <authorList>
            <person name="Barnum T.P."/>
            <person name="Cheng Y."/>
            <person name="Hill K.A."/>
            <person name="Lucas L.N."/>
            <person name="Carlson H.K."/>
            <person name="Coates J.D."/>
        </authorList>
    </citation>
    <scope>NUCLEOTIDE SEQUENCE [LARGE SCALE GENOMIC DNA]</scope>
    <source>
        <strain evidence="6 7">SFB-1</strain>
    </source>
</reference>
<feature type="transmembrane region" description="Helical" evidence="3">
    <location>
        <begin position="165"/>
        <end position="185"/>
    </location>
</feature>
<comment type="caution">
    <text evidence="6">The sequence shown here is derived from an EMBL/GenBank/DDBJ whole genome shotgun (WGS) entry which is preliminary data.</text>
</comment>
<dbReference type="Proteomes" id="UP000318349">
    <property type="component" value="Unassembled WGS sequence"/>
</dbReference>
<dbReference type="PROSITE" id="PS50887">
    <property type="entry name" value="GGDEF"/>
    <property type="match status" value="1"/>
</dbReference>
<name>A0A557RT99_9RHOO</name>